<dbReference type="GO" id="GO:0042773">
    <property type="term" value="P:ATP synthesis coupled electron transport"/>
    <property type="evidence" value="ECO:0007669"/>
    <property type="project" value="InterPro"/>
</dbReference>
<feature type="transmembrane region" description="Helical" evidence="5">
    <location>
        <begin position="147"/>
        <end position="164"/>
    </location>
</feature>
<comment type="subcellular location">
    <subcellularLocation>
        <location evidence="5">Cell membrane</location>
        <topology evidence="5">Multi-pass membrane protein</topology>
    </subcellularLocation>
    <subcellularLocation>
        <location evidence="1">Endomembrane system</location>
        <topology evidence="1">Multi-pass membrane protein</topology>
    </subcellularLocation>
    <subcellularLocation>
        <location evidence="6">Membrane</location>
        <topology evidence="6">Multi-pass membrane protein</topology>
    </subcellularLocation>
</comment>
<evidence type="ECO:0000313" key="8">
    <source>
        <dbReference type="EMBL" id="KXB79270.1"/>
    </source>
</evidence>
<evidence type="ECO:0000256" key="6">
    <source>
        <dbReference type="RuleBase" id="RU000320"/>
    </source>
</evidence>
<keyword evidence="3 5" id="KW-1133">Transmembrane helix</keyword>
<dbReference type="NCBIfam" id="NF004441">
    <property type="entry name" value="PRK05777.1-4"/>
    <property type="match status" value="1"/>
</dbReference>
<organism evidence="8 9">
    <name type="scientific">Varibaculum cambriense</name>
    <dbReference type="NCBI Taxonomy" id="184870"/>
    <lineage>
        <taxon>Bacteria</taxon>
        <taxon>Bacillati</taxon>
        <taxon>Actinomycetota</taxon>
        <taxon>Actinomycetes</taxon>
        <taxon>Actinomycetales</taxon>
        <taxon>Actinomycetaceae</taxon>
        <taxon>Varibaculum</taxon>
    </lineage>
</organism>
<feature type="transmembrane region" description="Helical" evidence="5">
    <location>
        <begin position="340"/>
        <end position="361"/>
    </location>
</feature>
<dbReference type="EMBL" id="LSDN01000028">
    <property type="protein sequence ID" value="KXB79270.1"/>
    <property type="molecule type" value="Genomic_DNA"/>
</dbReference>
<keyword evidence="5" id="KW-0520">NAD</keyword>
<comment type="catalytic activity">
    <reaction evidence="5">
        <text>a quinone + NADH + 5 H(+)(in) = a quinol + NAD(+) + 4 H(+)(out)</text>
        <dbReference type="Rhea" id="RHEA:57888"/>
        <dbReference type="ChEBI" id="CHEBI:15378"/>
        <dbReference type="ChEBI" id="CHEBI:24646"/>
        <dbReference type="ChEBI" id="CHEBI:57540"/>
        <dbReference type="ChEBI" id="CHEBI:57945"/>
        <dbReference type="ChEBI" id="CHEBI:132124"/>
    </reaction>
</comment>
<feature type="transmembrane region" description="Helical" evidence="5">
    <location>
        <begin position="367"/>
        <end position="388"/>
    </location>
</feature>
<dbReference type="Proteomes" id="UP000070572">
    <property type="component" value="Unassembled WGS sequence"/>
</dbReference>
<feature type="transmembrane region" description="Helical" evidence="5">
    <location>
        <begin position="492"/>
        <end position="512"/>
    </location>
</feature>
<dbReference type="GO" id="GO:0012505">
    <property type="term" value="C:endomembrane system"/>
    <property type="evidence" value="ECO:0007669"/>
    <property type="project" value="UniProtKB-SubCell"/>
</dbReference>
<evidence type="ECO:0000256" key="4">
    <source>
        <dbReference type="ARBA" id="ARBA00023136"/>
    </source>
</evidence>
<evidence type="ECO:0000313" key="9">
    <source>
        <dbReference type="Proteomes" id="UP000070572"/>
    </source>
</evidence>
<gene>
    <name evidence="5" type="primary">nuoN</name>
    <name evidence="8" type="ORF">HMPREF1862_01890</name>
</gene>
<dbReference type="GO" id="GO:0005886">
    <property type="term" value="C:plasma membrane"/>
    <property type="evidence" value="ECO:0007669"/>
    <property type="project" value="UniProtKB-SubCell"/>
</dbReference>
<feature type="transmembrane region" description="Helical" evidence="5">
    <location>
        <begin position="93"/>
        <end position="111"/>
    </location>
</feature>
<comment type="function">
    <text evidence="5">NDH-1 shuttles electrons from NADH, via FMN and iron-sulfur (Fe-S) centers, to quinones in the respiratory chain. The immediate electron acceptor for the enzyme in this species is believed to be a menaquinone. Couples the redox reaction to proton translocation (for every two electrons transferred, four hydrogen ions are translocated across the cytoplasmic membrane), and thus conserves the redox energy in a proton gradient.</text>
</comment>
<dbReference type="NCBIfam" id="TIGR01770">
    <property type="entry name" value="NDH_I_N"/>
    <property type="match status" value="1"/>
</dbReference>
<keyword evidence="4 5" id="KW-0472">Membrane</keyword>
<evidence type="ECO:0000256" key="1">
    <source>
        <dbReference type="ARBA" id="ARBA00004127"/>
    </source>
</evidence>
<feature type="transmembrane region" description="Helical" evidence="5">
    <location>
        <begin position="20"/>
        <end position="42"/>
    </location>
</feature>
<dbReference type="EC" id="7.1.1.-" evidence="5"/>
<evidence type="ECO:0000259" key="7">
    <source>
        <dbReference type="Pfam" id="PF00361"/>
    </source>
</evidence>
<feature type="transmembrane region" description="Helical" evidence="5">
    <location>
        <begin position="450"/>
        <end position="471"/>
    </location>
</feature>
<keyword evidence="5" id="KW-1278">Translocase</keyword>
<accession>A0AB34WX78</accession>
<keyword evidence="5" id="KW-0874">Quinone</keyword>
<dbReference type="GO" id="GO:0048038">
    <property type="term" value="F:quinone binding"/>
    <property type="evidence" value="ECO:0007669"/>
    <property type="project" value="UniProtKB-KW"/>
</dbReference>
<dbReference type="HAMAP" id="MF_00445">
    <property type="entry name" value="NDH1_NuoN_1"/>
    <property type="match status" value="1"/>
</dbReference>
<sequence>MSLTNATVINNFSELGFNWALMAPVLVVLFGAIIGILLEAFVPAKQRWSVQCTWSIAVVAVALLAFAPSFGAFDLQSGQRLVRGELIVDGFSMFSQLLMLIVGLLALLPMIDRTGNRVSAFAGQPSDIPGSFQEEQTERRGYQRSEVLPLSLFSLGGMMIFPMANSMLTLFVALEIISLPLYAMSAMARYRRLLSQEAALKYFVLGAFASGFMLMGMSFLYGYSGSLLLDQLALAIPYRVASPALLMTGAALMMVGLLFKIGAAPFHAWTPDVYQGAPTPVTGFMAAGVKAAAFLAMLRFFSTVVVQFEANFKPFLWTVAILTMAVGTFFGLVQDNIKRMLAYSSIAHAGFILIAFTKGALNANGAVLFYLLTYGVATIGAFAIIYLVRVSNEDGVATAEQHSMSAWAGFGKTHPVLAGCMMLFLLSFAGIPLTAGFVGKFLAFSAGVQGGATALVICAVIASAITAFYYFRLGKIMFLDPVAENTTVAPHAEITYVAIGICALLTVLLGILPGSVLDILQNTAIVIP</sequence>
<dbReference type="AlphaFoldDB" id="A0AB34WX78"/>
<evidence type="ECO:0000256" key="3">
    <source>
        <dbReference type="ARBA" id="ARBA00022989"/>
    </source>
</evidence>
<feature type="transmembrane region" description="Helical" evidence="5">
    <location>
        <begin position="244"/>
        <end position="269"/>
    </location>
</feature>
<dbReference type="PANTHER" id="PTHR22773">
    <property type="entry name" value="NADH DEHYDROGENASE"/>
    <property type="match status" value="1"/>
</dbReference>
<dbReference type="GO" id="GO:0050136">
    <property type="term" value="F:NADH dehydrogenase (quinone) (non-electrogenic) activity"/>
    <property type="evidence" value="ECO:0007669"/>
    <property type="project" value="UniProtKB-UniRule"/>
</dbReference>
<name>A0AB34WX78_9ACTO</name>
<dbReference type="GeneID" id="78352428"/>
<evidence type="ECO:0000256" key="2">
    <source>
        <dbReference type="ARBA" id="ARBA00022692"/>
    </source>
</evidence>
<dbReference type="Pfam" id="PF00361">
    <property type="entry name" value="Proton_antipo_M"/>
    <property type="match status" value="1"/>
</dbReference>
<feature type="transmembrane region" description="Helical" evidence="5">
    <location>
        <begin position="54"/>
        <end position="73"/>
    </location>
</feature>
<protein>
    <recommendedName>
        <fullName evidence="5">NADH-quinone oxidoreductase subunit N</fullName>
        <ecNumber evidence="5">7.1.1.-</ecNumber>
    </recommendedName>
    <alternativeName>
        <fullName evidence="5">NADH dehydrogenase I subunit N</fullName>
    </alternativeName>
    <alternativeName>
        <fullName evidence="5">NDH-1 subunit N</fullName>
    </alternativeName>
</protein>
<dbReference type="GO" id="GO:0008137">
    <property type="term" value="F:NADH dehydrogenase (ubiquinone) activity"/>
    <property type="evidence" value="ECO:0007669"/>
    <property type="project" value="InterPro"/>
</dbReference>
<feature type="transmembrane region" description="Helical" evidence="5">
    <location>
        <begin position="314"/>
        <end position="333"/>
    </location>
</feature>
<comment type="similarity">
    <text evidence="5">Belongs to the complex I subunit 2 family.</text>
</comment>
<comment type="subunit">
    <text evidence="5">NDH-1 is composed of 14 different subunits. Subunits NuoA, H, J, K, L, M, N constitute the membrane sector of the complex.</text>
</comment>
<feature type="transmembrane region" description="Helical" evidence="5">
    <location>
        <begin position="416"/>
        <end position="438"/>
    </location>
</feature>
<keyword evidence="2 5" id="KW-0812">Transmembrane</keyword>
<dbReference type="InterPro" id="IPR001750">
    <property type="entry name" value="ND/Mrp_TM"/>
</dbReference>
<feature type="transmembrane region" description="Helical" evidence="5">
    <location>
        <begin position="202"/>
        <end position="224"/>
    </location>
</feature>
<comment type="caution">
    <text evidence="8">The sequence shown here is derived from an EMBL/GenBank/DDBJ whole genome shotgun (WGS) entry which is preliminary data.</text>
</comment>
<feature type="transmembrane region" description="Helical" evidence="5">
    <location>
        <begin position="281"/>
        <end position="302"/>
    </location>
</feature>
<dbReference type="InterPro" id="IPR010096">
    <property type="entry name" value="NADH-Q_OxRdtase_suN/2"/>
</dbReference>
<feature type="domain" description="NADH:quinone oxidoreductase/Mrp antiporter transmembrane" evidence="7">
    <location>
        <begin position="164"/>
        <end position="466"/>
    </location>
</feature>
<keyword evidence="5" id="KW-1003">Cell membrane</keyword>
<reference evidence="8 9" key="1">
    <citation type="submission" date="2016-01" db="EMBL/GenBank/DDBJ databases">
        <authorList>
            <person name="Mitreva M."/>
            <person name="Pepin K.H."/>
            <person name="Mihindukulasuriya K.A."/>
            <person name="Fulton R."/>
            <person name="Fronick C."/>
            <person name="O'Laughlin M."/>
            <person name="Miner T."/>
            <person name="Herter B."/>
            <person name="Rosa B.A."/>
            <person name="Cordes M."/>
            <person name="Tomlinson C."/>
            <person name="Wollam A."/>
            <person name="Palsikar V.B."/>
            <person name="Mardis E.R."/>
            <person name="Wilson R.K."/>
        </authorList>
    </citation>
    <scope>NUCLEOTIDE SEQUENCE [LARGE SCALE GENOMIC DNA]</scope>
    <source>
        <strain evidence="8 9">DNF00696</strain>
    </source>
</reference>
<feature type="transmembrane region" description="Helical" evidence="5">
    <location>
        <begin position="170"/>
        <end position="190"/>
    </location>
</feature>
<dbReference type="RefSeq" id="WP_022864655.1">
    <property type="nucleotide sequence ID" value="NZ_CAUPGC010000013.1"/>
</dbReference>
<proteinExistence type="inferred from homology"/>
<evidence type="ECO:0000256" key="5">
    <source>
        <dbReference type="HAMAP-Rule" id="MF_00445"/>
    </source>
</evidence>
<keyword evidence="5" id="KW-0813">Transport</keyword>
<dbReference type="PRINTS" id="PR00173">
    <property type="entry name" value="EDTRNSPORT"/>
</dbReference>